<dbReference type="PANTHER" id="PTHR10142">
    <property type="entry name" value="DNA REPAIR PROTEIN COMPLEMENTING XP-A CELLS"/>
    <property type="match status" value="1"/>
</dbReference>
<dbReference type="GO" id="GO:1901255">
    <property type="term" value="P:nucleotide-excision repair involved in interstrand cross-link repair"/>
    <property type="evidence" value="ECO:0007669"/>
    <property type="project" value="TreeGrafter"/>
</dbReference>
<name>A0A6P8IPY3_ACTTE</name>
<keyword evidence="3" id="KW-0539">Nucleus</keyword>
<dbReference type="GO" id="GO:0000715">
    <property type="term" value="P:nucleotide-excision repair, DNA damage recognition"/>
    <property type="evidence" value="ECO:0007669"/>
    <property type="project" value="TreeGrafter"/>
</dbReference>
<dbReference type="SUPFAM" id="SSF46955">
    <property type="entry name" value="Putative DNA-binding domain"/>
    <property type="match status" value="1"/>
</dbReference>
<dbReference type="GO" id="GO:0006284">
    <property type="term" value="P:base-excision repair"/>
    <property type="evidence" value="ECO:0007669"/>
    <property type="project" value="TreeGrafter"/>
</dbReference>
<dbReference type="GO" id="GO:0003684">
    <property type="term" value="F:damaged DNA binding"/>
    <property type="evidence" value="ECO:0007669"/>
    <property type="project" value="InterPro"/>
</dbReference>
<dbReference type="AlphaFoldDB" id="A0A6P8IPY3"/>
<keyword evidence="6" id="KW-1185">Reference proteome</keyword>
<feature type="region of interest" description="Disordered" evidence="4">
    <location>
        <begin position="1"/>
        <end position="21"/>
    </location>
</feature>
<dbReference type="KEGG" id="aten:116303521"/>
<reference evidence="7" key="1">
    <citation type="submission" date="2025-08" db="UniProtKB">
        <authorList>
            <consortium name="RefSeq"/>
        </authorList>
    </citation>
    <scope>IDENTIFICATION</scope>
    <source>
        <tissue evidence="7">Tentacle</tissue>
    </source>
</reference>
<feature type="domain" description="XPA C-terminal" evidence="5">
    <location>
        <begin position="17"/>
        <end position="56"/>
    </location>
</feature>
<evidence type="ECO:0000256" key="4">
    <source>
        <dbReference type="SAM" id="MobiDB-lite"/>
    </source>
</evidence>
<dbReference type="GO" id="GO:0070914">
    <property type="term" value="P:UV-damage excision repair"/>
    <property type="evidence" value="ECO:0007669"/>
    <property type="project" value="TreeGrafter"/>
</dbReference>
<evidence type="ECO:0000313" key="7">
    <source>
        <dbReference type="RefSeq" id="XP_031568937.1"/>
    </source>
</evidence>
<gene>
    <name evidence="7" type="primary">LOC116303521</name>
</gene>
<accession>A0A6P8IPY3</accession>
<evidence type="ECO:0000256" key="3">
    <source>
        <dbReference type="ARBA" id="ARBA00023242"/>
    </source>
</evidence>
<sequence length="287" mass="33060">MADISKQETVESDEQELSKASAKRKYLLVDADLEDLDHELKDNPLSKAYAPMKVFKAGEVKRVAIDKWGSLENIKIEQQKRNERQTNLTEQRENEMRQFWDREETYEPMKKFMDKIDLPKTNLAEEQSADGCKNILSSDVILCFCDCMNSRPPGRFGKMIYKTFPAASDVNKATPYNDRRKMGHFSWSLVNNGDKDQLIVNLYVVHKWTFKSKGQTSFPVLIFGALELALKRLSKLLADEWKKNSQNEFGLSIGTYSPYKVEPEKFNSTLKESFELPVKVFADSAID</sequence>
<evidence type="ECO:0000256" key="2">
    <source>
        <dbReference type="ARBA" id="ARBA00022833"/>
    </source>
</evidence>
<dbReference type="RefSeq" id="XP_031568937.1">
    <property type="nucleotide sequence ID" value="XM_031713077.1"/>
</dbReference>
<dbReference type="Gene3D" id="3.90.530.10">
    <property type="entry name" value="XPA C-terminal domain"/>
    <property type="match status" value="1"/>
</dbReference>
<evidence type="ECO:0000256" key="1">
    <source>
        <dbReference type="ARBA" id="ARBA00004123"/>
    </source>
</evidence>
<proteinExistence type="predicted"/>
<dbReference type="InParanoid" id="A0A6P8IPY3"/>
<keyword evidence="2" id="KW-0862">Zinc</keyword>
<dbReference type="Proteomes" id="UP000515163">
    <property type="component" value="Unplaced"/>
</dbReference>
<evidence type="ECO:0000259" key="5">
    <source>
        <dbReference type="Pfam" id="PF05181"/>
    </source>
</evidence>
<dbReference type="InterPro" id="IPR000465">
    <property type="entry name" value="XPA/RAD14"/>
</dbReference>
<dbReference type="Pfam" id="PF05181">
    <property type="entry name" value="XPA_C"/>
    <property type="match status" value="1"/>
</dbReference>
<dbReference type="InterPro" id="IPR022656">
    <property type="entry name" value="XPA_C"/>
</dbReference>
<comment type="subcellular location">
    <subcellularLocation>
        <location evidence="1">Nucleus</location>
    </subcellularLocation>
</comment>
<dbReference type="OrthoDB" id="5368863at2759"/>
<organism evidence="6 7">
    <name type="scientific">Actinia tenebrosa</name>
    <name type="common">Australian red waratah sea anemone</name>
    <dbReference type="NCBI Taxonomy" id="6105"/>
    <lineage>
        <taxon>Eukaryota</taxon>
        <taxon>Metazoa</taxon>
        <taxon>Cnidaria</taxon>
        <taxon>Anthozoa</taxon>
        <taxon>Hexacorallia</taxon>
        <taxon>Actiniaria</taxon>
        <taxon>Actiniidae</taxon>
        <taxon>Actinia</taxon>
    </lineage>
</organism>
<dbReference type="PANTHER" id="PTHR10142:SF0">
    <property type="entry name" value="DNA REPAIR PROTEIN COMPLEMENTING XP-A CELLS"/>
    <property type="match status" value="1"/>
</dbReference>
<evidence type="ECO:0000313" key="6">
    <source>
        <dbReference type="Proteomes" id="UP000515163"/>
    </source>
</evidence>
<dbReference type="CDD" id="cd21075">
    <property type="entry name" value="DBD_XPA-like"/>
    <property type="match status" value="1"/>
</dbReference>
<dbReference type="InterPro" id="IPR009061">
    <property type="entry name" value="DNA-bd_dom_put_sf"/>
</dbReference>
<dbReference type="GO" id="GO:0000110">
    <property type="term" value="C:nucleotide-excision repair factor 1 complex"/>
    <property type="evidence" value="ECO:0007669"/>
    <property type="project" value="TreeGrafter"/>
</dbReference>
<dbReference type="InterPro" id="IPR037129">
    <property type="entry name" value="XPA_sf"/>
</dbReference>
<dbReference type="GeneID" id="116303521"/>
<protein>
    <submittedName>
        <fullName evidence="7">Uncharacterized protein LOC116303521</fullName>
    </submittedName>
</protein>